<evidence type="ECO:0000256" key="5">
    <source>
        <dbReference type="ARBA" id="ARBA00023144"/>
    </source>
</evidence>
<dbReference type="InterPro" id="IPR005849">
    <property type="entry name" value="GalP_Utransf_N"/>
</dbReference>
<comment type="pathway">
    <text evidence="1">Carbohydrate metabolism.</text>
</comment>
<dbReference type="GO" id="GO:0008108">
    <property type="term" value="F:UDP-glucose:hexose-1-phosphate uridylyltransferase activity"/>
    <property type="evidence" value="ECO:0007669"/>
    <property type="project" value="InterPro"/>
</dbReference>
<evidence type="ECO:0000256" key="1">
    <source>
        <dbReference type="ARBA" id="ARBA00005007"/>
    </source>
</evidence>
<evidence type="ECO:0000256" key="6">
    <source>
        <dbReference type="ARBA" id="ARBA00023277"/>
    </source>
</evidence>
<organism evidence="8">
    <name type="scientific">human gut metagenome</name>
    <dbReference type="NCBI Taxonomy" id="408170"/>
    <lineage>
        <taxon>unclassified sequences</taxon>
        <taxon>metagenomes</taxon>
        <taxon>organismal metagenomes</taxon>
    </lineage>
</organism>
<keyword evidence="3 8" id="KW-0808">Transferase</keyword>
<evidence type="ECO:0000256" key="2">
    <source>
        <dbReference type="ARBA" id="ARBA00022490"/>
    </source>
</evidence>
<dbReference type="Pfam" id="PF01087">
    <property type="entry name" value="GalP_UDP_transf"/>
    <property type="match status" value="1"/>
</dbReference>
<feature type="domain" description="Galactose-1-phosphate uridyl transferase N-terminal" evidence="7">
    <location>
        <begin position="2"/>
        <end position="96"/>
    </location>
</feature>
<keyword evidence="2" id="KW-0963">Cytoplasm</keyword>
<evidence type="ECO:0000313" key="8">
    <source>
        <dbReference type="EMBL" id="EKC69372.1"/>
    </source>
</evidence>
<name>K1T877_9ZZZZ</name>
<dbReference type="AlphaFoldDB" id="K1T877"/>
<evidence type="ECO:0000259" key="7">
    <source>
        <dbReference type="Pfam" id="PF01087"/>
    </source>
</evidence>
<reference evidence="8" key="1">
    <citation type="journal article" date="2013" name="Environ. Microbiol.">
        <title>Microbiota from the distal guts of lean and obese adolescents exhibit partial functional redundancy besides clear differences in community structure.</title>
        <authorList>
            <person name="Ferrer M."/>
            <person name="Ruiz A."/>
            <person name="Lanza F."/>
            <person name="Haange S.B."/>
            <person name="Oberbach A."/>
            <person name="Till H."/>
            <person name="Bargiela R."/>
            <person name="Campoy C."/>
            <person name="Segura M.T."/>
            <person name="Richter M."/>
            <person name="von Bergen M."/>
            <person name="Seifert J."/>
            <person name="Suarez A."/>
        </authorList>
    </citation>
    <scope>NUCLEOTIDE SEQUENCE</scope>
</reference>
<evidence type="ECO:0000256" key="3">
    <source>
        <dbReference type="ARBA" id="ARBA00022679"/>
    </source>
</evidence>
<evidence type="ECO:0000256" key="4">
    <source>
        <dbReference type="ARBA" id="ARBA00022695"/>
    </source>
</evidence>
<accession>K1T877</accession>
<dbReference type="GO" id="GO:0005737">
    <property type="term" value="C:cytoplasm"/>
    <property type="evidence" value="ECO:0007669"/>
    <property type="project" value="InterPro"/>
</dbReference>
<proteinExistence type="predicted"/>
<keyword evidence="4 8" id="KW-0548">Nucleotidyltransferase</keyword>
<dbReference type="InterPro" id="IPR000766">
    <property type="entry name" value="GalP_uridyl_Trfase_II"/>
</dbReference>
<dbReference type="PANTHER" id="PTHR39191:SF1">
    <property type="entry name" value="DUF4922 DOMAIN-CONTAINING PROTEIN"/>
    <property type="match status" value="1"/>
</dbReference>
<gene>
    <name evidence="8" type="ORF">LEA_08328</name>
</gene>
<dbReference type="GO" id="GO:0006012">
    <property type="term" value="P:galactose metabolic process"/>
    <property type="evidence" value="ECO:0007669"/>
    <property type="project" value="UniProtKB-KW"/>
</dbReference>
<keyword evidence="5" id="KW-0299">Galactose metabolism</keyword>
<dbReference type="PANTHER" id="PTHR39191">
    <property type="entry name" value="GALACTOSE-1-PHOSPHATE URIDYLYLTRANSFERASE"/>
    <property type="match status" value="1"/>
</dbReference>
<protein>
    <submittedName>
        <fullName evidence="8">UTP-hexose-1-phosphate uridylyltransferase</fullName>
    </submittedName>
</protein>
<comment type="caution">
    <text evidence="8">The sequence shown here is derived from an EMBL/GenBank/DDBJ whole genome shotgun (WGS) entry which is preliminary data.</text>
</comment>
<sequence>KWTYESEYGTLDITINRSKPEKDPRDIAAAKLQKKSAYPQCHLCVENMGFAGHQAHPARQNLRPVKLNINSQDWFMQYSPYGYYNEHCIVFNKQHISMTINAQVFNKLFDFC</sequence>
<dbReference type="EMBL" id="AJWY01005529">
    <property type="protein sequence ID" value="EKC69372.1"/>
    <property type="molecule type" value="Genomic_DNA"/>
</dbReference>
<feature type="non-terminal residue" evidence="8">
    <location>
        <position position="1"/>
    </location>
</feature>
<keyword evidence="6" id="KW-0119">Carbohydrate metabolism</keyword>